<comment type="caution">
    <text evidence="1">The sequence shown here is derived from an EMBL/GenBank/DDBJ whole genome shotgun (WGS) entry which is preliminary data.</text>
</comment>
<gene>
    <name evidence="1" type="ORF">ACFSUE_21375</name>
</gene>
<keyword evidence="2" id="KW-1185">Reference proteome</keyword>
<accession>A0ABW5SBT8</accession>
<dbReference type="EMBL" id="JBHUMQ010000060">
    <property type="protein sequence ID" value="MFD2696157.1"/>
    <property type="molecule type" value="Genomic_DNA"/>
</dbReference>
<proteinExistence type="predicted"/>
<organism evidence="1 2">
    <name type="scientific">Sporolactobacillus shoreicorticis</name>
    <dbReference type="NCBI Taxonomy" id="1923877"/>
    <lineage>
        <taxon>Bacteria</taxon>
        <taxon>Bacillati</taxon>
        <taxon>Bacillota</taxon>
        <taxon>Bacilli</taxon>
        <taxon>Bacillales</taxon>
        <taxon>Sporolactobacillaceae</taxon>
        <taxon>Sporolactobacillus</taxon>
    </lineage>
</organism>
<name>A0ABW5SBT8_9BACL</name>
<dbReference type="Proteomes" id="UP001597399">
    <property type="component" value="Unassembled WGS sequence"/>
</dbReference>
<evidence type="ECO:0000313" key="2">
    <source>
        <dbReference type="Proteomes" id="UP001597399"/>
    </source>
</evidence>
<sequence>MKESKIAVDYLQYGDVCKRSRSATVLSADAEIEKFEKDLLASMEEEMKKESKEETAVHETC</sequence>
<protein>
    <submittedName>
        <fullName evidence="1">Uncharacterized protein</fullName>
    </submittedName>
</protein>
<reference evidence="2" key="1">
    <citation type="journal article" date="2019" name="Int. J. Syst. Evol. Microbiol.">
        <title>The Global Catalogue of Microorganisms (GCM) 10K type strain sequencing project: providing services to taxonomists for standard genome sequencing and annotation.</title>
        <authorList>
            <consortium name="The Broad Institute Genomics Platform"/>
            <consortium name="The Broad Institute Genome Sequencing Center for Infectious Disease"/>
            <person name="Wu L."/>
            <person name="Ma J."/>
        </authorList>
    </citation>
    <scope>NUCLEOTIDE SEQUENCE [LARGE SCALE GENOMIC DNA]</scope>
    <source>
        <strain evidence="2">TISTR 2466</strain>
    </source>
</reference>
<evidence type="ECO:0000313" key="1">
    <source>
        <dbReference type="EMBL" id="MFD2696157.1"/>
    </source>
</evidence>